<dbReference type="PROSITE" id="PS50879">
    <property type="entry name" value="RNASE_H_1"/>
    <property type="match status" value="1"/>
</dbReference>
<gene>
    <name evidence="2" type="ORF">P170DRAFT_313443</name>
</gene>
<dbReference type="InterPro" id="IPR036397">
    <property type="entry name" value="RNaseH_sf"/>
</dbReference>
<dbReference type="VEuPathDB" id="FungiDB:P170DRAFT_313443"/>
<dbReference type="AlphaFoldDB" id="A0A2I2FXH2"/>
<reference evidence="2 3" key="1">
    <citation type="submission" date="2016-12" db="EMBL/GenBank/DDBJ databases">
        <title>The genomes of Aspergillus section Nigri reveals drivers in fungal speciation.</title>
        <authorList>
            <consortium name="DOE Joint Genome Institute"/>
            <person name="Vesth T.C."/>
            <person name="Nybo J."/>
            <person name="Theobald S."/>
            <person name="Brandl J."/>
            <person name="Frisvad J.C."/>
            <person name="Nielsen K.F."/>
            <person name="Lyhne E.K."/>
            <person name="Kogle M.E."/>
            <person name="Kuo A."/>
            <person name="Riley R."/>
            <person name="Clum A."/>
            <person name="Nolan M."/>
            <person name="Lipzen A."/>
            <person name="Salamov A."/>
            <person name="Henrissat B."/>
            <person name="Wiebenga A."/>
            <person name="De Vries R.P."/>
            <person name="Grigoriev I.V."/>
            <person name="Mortensen U.H."/>
            <person name="Andersen M.R."/>
            <person name="Baker S.E."/>
        </authorList>
    </citation>
    <scope>NUCLEOTIDE SEQUENCE [LARGE SCALE GENOMIC DNA]</scope>
    <source>
        <strain evidence="2 3">IBT 23096</strain>
    </source>
</reference>
<dbReference type="GO" id="GO:0004523">
    <property type="term" value="F:RNA-DNA hybrid ribonuclease activity"/>
    <property type="evidence" value="ECO:0007669"/>
    <property type="project" value="InterPro"/>
</dbReference>
<sequence>VAFYWIPAHLNVPGNEMADDAAKRATGWRNNAPPGPPAARLADIPRQGLRSSAGAVVQRYKGLSAPQASTLFQARTGKIGLNHFLTTIRKQEDPLCPCGQAEETVAHILLRCTRY</sequence>
<keyword evidence="3" id="KW-1185">Reference proteome</keyword>
<dbReference type="InterPro" id="IPR002156">
    <property type="entry name" value="RNaseH_domain"/>
</dbReference>
<accession>A0A2I2FXH2</accession>
<feature type="non-terminal residue" evidence="2">
    <location>
        <position position="115"/>
    </location>
</feature>
<dbReference type="RefSeq" id="XP_024700643.1">
    <property type="nucleotide sequence ID" value="XM_024843265.1"/>
</dbReference>
<evidence type="ECO:0000313" key="3">
    <source>
        <dbReference type="Proteomes" id="UP000234275"/>
    </source>
</evidence>
<proteinExistence type="predicted"/>
<dbReference type="EMBL" id="MSFO01000008">
    <property type="protein sequence ID" value="PLB45341.1"/>
    <property type="molecule type" value="Genomic_DNA"/>
</dbReference>
<dbReference type="InterPro" id="IPR012337">
    <property type="entry name" value="RNaseH-like_sf"/>
</dbReference>
<dbReference type="GO" id="GO:0003676">
    <property type="term" value="F:nucleic acid binding"/>
    <property type="evidence" value="ECO:0007669"/>
    <property type="project" value="InterPro"/>
</dbReference>
<evidence type="ECO:0000259" key="1">
    <source>
        <dbReference type="PROSITE" id="PS50879"/>
    </source>
</evidence>
<organism evidence="2 3">
    <name type="scientific">Aspergillus steynii IBT 23096</name>
    <dbReference type="NCBI Taxonomy" id="1392250"/>
    <lineage>
        <taxon>Eukaryota</taxon>
        <taxon>Fungi</taxon>
        <taxon>Dikarya</taxon>
        <taxon>Ascomycota</taxon>
        <taxon>Pezizomycotina</taxon>
        <taxon>Eurotiomycetes</taxon>
        <taxon>Eurotiomycetidae</taxon>
        <taxon>Eurotiales</taxon>
        <taxon>Aspergillaceae</taxon>
        <taxon>Aspergillus</taxon>
        <taxon>Aspergillus subgen. Circumdati</taxon>
    </lineage>
</organism>
<dbReference type="GeneID" id="36550965"/>
<dbReference type="Gene3D" id="3.30.420.10">
    <property type="entry name" value="Ribonuclease H-like superfamily/Ribonuclease H"/>
    <property type="match status" value="1"/>
</dbReference>
<protein>
    <recommendedName>
        <fullName evidence="1">RNase H type-1 domain-containing protein</fullName>
    </recommendedName>
</protein>
<comment type="caution">
    <text evidence="2">The sequence shown here is derived from an EMBL/GenBank/DDBJ whole genome shotgun (WGS) entry which is preliminary data.</text>
</comment>
<evidence type="ECO:0000313" key="2">
    <source>
        <dbReference type="EMBL" id="PLB45341.1"/>
    </source>
</evidence>
<dbReference type="Proteomes" id="UP000234275">
    <property type="component" value="Unassembled WGS sequence"/>
</dbReference>
<feature type="domain" description="RNase H type-1" evidence="1">
    <location>
        <begin position="1"/>
        <end position="27"/>
    </location>
</feature>
<dbReference type="STRING" id="1392250.A0A2I2FXH2"/>
<dbReference type="SUPFAM" id="SSF53098">
    <property type="entry name" value="Ribonuclease H-like"/>
    <property type="match status" value="1"/>
</dbReference>
<dbReference type="OrthoDB" id="4500858at2759"/>
<name>A0A2I2FXH2_9EURO</name>
<feature type="non-terminal residue" evidence="2">
    <location>
        <position position="1"/>
    </location>
</feature>